<evidence type="ECO:0000256" key="1">
    <source>
        <dbReference type="SAM" id="MobiDB-lite"/>
    </source>
</evidence>
<organism evidence="2 3">
    <name type="scientific">Mycobacterium talmoniae</name>
    <dbReference type="NCBI Taxonomy" id="1858794"/>
    <lineage>
        <taxon>Bacteria</taxon>
        <taxon>Bacillati</taxon>
        <taxon>Actinomycetota</taxon>
        <taxon>Actinomycetes</taxon>
        <taxon>Mycobacteriales</taxon>
        <taxon>Mycobacteriaceae</taxon>
        <taxon>Mycobacterium</taxon>
    </lineage>
</organism>
<name>A0A2S8BHU8_9MYCO</name>
<dbReference type="InterPro" id="IPR039535">
    <property type="entry name" value="ASST-like"/>
</dbReference>
<protein>
    <submittedName>
        <fullName evidence="2">Uncharacterized protein</fullName>
    </submittedName>
</protein>
<dbReference type="Pfam" id="PF14269">
    <property type="entry name" value="Arylsulfotran_2"/>
    <property type="match status" value="1"/>
</dbReference>
<dbReference type="PANTHER" id="PTHR35340">
    <property type="entry name" value="PQQ ENZYME REPEAT PROTEIN-RELATED"/>
    <property type="match status" value="1"/>
</dbReference>
<dbReference type="Proteomes" id="UP000238296">
    <property type="component" value="Unassembled WGS sequence"/>
</dbReference>
<dbReference type="InterPro" id="IPR053143">
    <property type="entry name" value="Arylsulfate_ST"/>
</dbReference>
<gene>
    <name evidence="2" type="ORF">C1Y40_03649</name>
</gene>
<sequence>MIAVTAVAGCDSAERPRSAPVPTPPPTPFPVAVPQLQLSPPPYTVNVDEPSSSAGYVLLNNGGFNPAAAVLNPDAAPAAAPPVPGGPQIVDKQGRVVWFGQLPAGQSAANFQVQTYAGQPVLTWWQGDLGGPDTFGHGNGVDYIVDAHYRVIATLSPQGLHSDVHEFRLTPDGHALITAYTPVPADLTAVGGPKDGKVWDCVAAVVDVASGKTLSQWSALAHVPVTDSALTTADAAPTGAGCSTRST</sequence>
<dbReference type="EMBL" id="PPEA01000531">
    <property type="protein sequence ID" value="PQM46186.1"/>
    <property type="molecule type" value="Genomic_DNA"/>
</dbReference>
<feature type="region of interest" description="Disordered" evidence="1">
    <location>
        <begin position="1"/>
        <end position="25"/>
    </location>
</feature>
<evidence type="ECO:0000313" key="2">
    <source>
        <dbReference type="EMBL" id="PQM46186.1"/>
    </source>
</evidence>
<dbReference type="AlphaFoldDB" id="A0A2S8BHU8"/>
<comment type="caution">
    <text evidence="2">The sequence shown here is derived from an EMBL/GenBank/DDBJ whole genome shotgun (WGS) entry which is preliminary data.</text>
</comment>
<accession>A0A2S8BHU8</accession>
<dbReference type="PANTHER" id="PTHR35340:SF5">
    <property type="entry name" value="ASST-DOMAIN-CONTAINING PROTEIN"/>
    <property type="match status" value="1"/>
</dbReference>
<proteinExistence type="predicted"/>
<evidence type="ECO:0000313" key="3">
    <source>
        <dbReference type="Proteomes" id="UP000238296"/>
    </source>
</evidence>
<reference evidence="2 3" key="1">
    <citation type="journal article" date="2017" name="Int. J. Syst. Evol. Microbiol.">
        <title>Mycobacterium talmoniae sp. nov., a slowly growing mycobacterium isolated from human respiratory samples.</title>
        <authorList>
            <person name="Davidson R.M."/>
            <person name="DeGroote M.A."/>
            <person name="Marola J.L."/>
            <person name="Buss S."/>
            <person name="Jones V."/>
            <person name="McNeil M.R."/>
            <person name="Freifeld A.G."/>
            <person name="Elaine Epperson L."/>
            <person name="Hasan N.A."/>
            <person name="Jackson M."/>
            <person name="Iwen P.C."/>
            <person name="Salfinger M."/>
            <person name="Strong M."/>
        </authorList>
    </citation>
    <scope>NUCLEOTIDE SEQUENCE [LARGE SCALE GENOMIC DNA]</scope>
    <source>
        <strain evidence="2 3">ATCC BAA-2683</strain>
    </source>
</reference>